<dbReference type="Gene3D" id="1.10.10.10">
    <property type="entry name" value="Winged helix-like DNA-binding domain superfamily/Winged helix DNA-binding domain"/>
    <property type="match status" value="1"/>
</dbReference>
<organism evidence="5 7">
    <name type="scientific">Cedecea neteri</name>
    <dbReference type="NCBI Taxonomy" id="158822"/>
    <lineage>
        <taxon>Bacteria</taxon>
        <taxon>Pseudomonadati</taxon>
        <taxon>Pseudomonadota</taxon>
        <taxon>Gammaproteobacteria</taxon>
        <taxon>Enterobacterales</taxon>
        <taxon>Enterobacteriaceae</taxon>
        <taxon>Cedecea</taxon>
    </lineage>
</organism>
<dbReference type="InterPro" id="IPR036388">
    <property type="entry name" value="WH-like_DNA-bd_sf"/>
</dbReference>
<dbReference type="PROSITE" id="PS00622">
    <property type="entry name" value="HTH_LUXR_1"/>
    <property type="match status" value="1"/>
</dbReference>
<dbReference type="SUPFAM" id="SSF46894">
    <property type="entry name" value="C-terminal effector domain of the bipartite response regulators"/>
    <property type="match status" value="1"/>
</dbReference>
<evidence type="ECO:0000313" key="6">
    <source>
        <dbReference type="EMBL" id="SQA97898.1"/>
    </source>
</evidence>
<protein>
    <submittedName>
        <fullName evidence="5">Helix-turn-helix transcriptional regulator</fullName>
    </submittedName>
    <submittedName>
        <fullName evidence="6">Transcriptional regulator MalT</fullName>
    </submittedName>
</protein>
<evidence type="ECO:0000313" key="5">
    <source>
        <dbReference type="EMBL" id="ATF94480.1"/>
    </source>
</evidence>
<dbReference type="InterPro" id="IPR013656">
    <property type="entry name" value="PAS_4"/>
</dbReference>
<evidence type="ECO:0000256" key="3">
    <source>
        <dbReference type="ARBA" id="ARBA00023163"/>
    </source>
</evidence>
<dbReference type="Pfam" id="PF00196">
    <property type="entry name" value="GerE"/>
    <property type="match status" value="1"/>
</dbReference>
<dbReference type="CDD" id="cd06170">
    <property type="entry name" value="LuxR_C_like"/>
    <property type="match status" value="1"/>
</dbReference>
<dbReference type="EMBL" id="CP023525">
    <property type="protein sequence ID" value="ATF94480.1"/>
    <property type="molecule type" value="Genomic_DNA"/>
</dbReference>
<name>A0A291E332_9ENTR</name>
<dbReference type="RefSeq" id="WP_072279108.1">
    <property type="nucleotide sequence ID" value="NZ_CP023525.1"/>
</dbReference>
<dbReference type="PANTHER" id="PTHR44688:SF16">
    <property type="entry name" value="DNA-BINDING TRANSCRIPTIONAL ACTIVATOR DEVR_DOSR"/>
    <property type="match status" value="1"/>
</dbReference>
<accession>A0A291E332</accession>
<evidence type="ECO:0000313" key="8">
    <source>
        <dbReference type="Proteomes" id="UP000251197"/>
    </source>
</evidence>
<keyword evidence="1" id="KW-0805">Transcription regulation</keyword>
<evidence type="ECO:0000259" key="4">
    <source>
        <dbReference type="PROSITE" id="PS50043"/>
    </source>
</evidence>
<dbReference type="PROSITE" id="PS50043">
    <property type="entry name" value="HTH_LUXR_2"/>
    <property type="match status" value="1"/>
</dbReference>
<dbReference type="EMBL" id="UAVU01000003">
    <property type="protein sequence ID" value="SQA97898.1"/>
    <property type="molecule type" value="Genomic_DNA"/>
</dbReference>
<dbReference type="Pfam" id="PF08448">
    <property type="entry name" value="PAS_4"/>
    <property type="match status" value="1"/>
</dbReference>
<evidence type="ECO:0000256" key="1">
    <source>
        <dbReference type="ARBA" id="ARBA00023015"/>
    </source>
</evidence>
<reference evidence="5 7" key="1">
    <citation type="submission" date="2017-09" db="EMBL/GenBank/DDBJ databases">
        <title>FDA dAtabase for Regulatory Grade micrObial Sequences (FDA-ARGOS): Supporting development and validation of Infectious Disease Dx tests.</title>
        <authorList>
            <person name="Minogue T."/>
            <person name="Wolcott M."/>
            <person name="Wasieloski L."/>
            <person name="Aguilar W."/>
            <person name="Moore D."/>
            <person name="Tallon L."/>
            <person name="Sadzewicz L."/>
            <person name="Ott S."/>
            <person name="Zhao X."/>
            <person name="Nagaraj S."/>
            <person name="Vavikolanu K."/>
            <person name="Aluvathingal J."/>
            <person name="Nadendla S."/>
            <person name="Sichtig H."/>
        </authorList>
    </citation>
    <scope>NUCLEOTIDE SEQUENCE [LARGE SCALE GENOMIC DNA]</scope>
    <source>
        <strain evidence="5 7">FDAARGOS_392</strain>
    </source>
</reference>
<gene>
    <name evidence="5" type="ORF">CO704_21460</name>
    <name evidence="6" type="ORF">NCTC12120_01745</name>
</gene>
<dbReference type="Proteomes" id="UP000251197">
    <property type="component" value="Unassembled WGS sequence"/>
</dbReference>
<feature type="domain" description="HTH luxR-type" evidence="4">
    <location>
        <begin position="146"/>
        <end position="209"/>
    </location>
</feature>
<dbReference type="GO" id="GO:0003677">
    <property type="term" value="F:DNA binding"/>
    <property type="evidence" value="ECO:0007669"/>
    <property type="project" value="UniProtKB-KW"/>
</dbReference>
<dbReference type="InterPro" id="IPR000792">
    <property type="entry name" value="Tscrpt_reg_LuxR_C"/>
</dbReference>
<reference evidence="6 8" key="2">
    <citation type="submission" date="2018-06" db="EMBL/GenBank/DDBJ databases">
        <authorList>
            <consortium name="Pathogen Informatics"/>
            <person name="Doyle S."/>
        </authorList>
    </citation>
    <scope>NUCLEOTIDE SEQUENCE [LARGE SCALE GENOMIC DNA]</scope>
    <source>
        <strain evidence="6 8">NCTC12120</strain>
    </source>
</reference>
<sequence>MNSYADSPLQSLIRFWEISNEPWGAKDRRSRFIYANRKYHKLLSLPQGYQVEGRYDGELPASTAIFQNEFQAHDRKVEKLMDRVTSIEIHPFENSPYLQPWYFDKYPLINNSGVCIGTIFHGRPVGIITLSKLDKIKVPSSLVFTPPSEFFLKREWEIVFYLLQGFTAKDISKHLAISPRTVTNHISNIYHKAGVSSRRALMEFCHENNISNYIPESFFKQAESLSFQ</sequence>
<dbReference type="GO" id="GO:0006355">
    <property type="term" value="P:regulation of DNA-templated transcription"/>
    <property type="evidence" value="ECO:0007669"/>
    <property type="project" value="InterPro"/>
</dbReference>
<keyword evidence="2" id="KW-0238">DNA-binding</keyword>
<dbReference type="PANTHER" id="PTHR44688">
    <property type="entry name" value="DNA-BINDING TRANSCRIPTIONAL ACTIVATOR DEVR_DOSR"/>
    <property type="match status" value="1"/>
</dbReference>
<dbReference type="PRINTS" id="PR00038">
    <property type="entry name" value="HTHLUXR"/>
</dbReference>
<proteinExistence type="predicted"/>
<dbReference type="SMART" id="SM00421">
    <property type="entry name" value="HTH_LUXR"/>
    <property type="match status" value="1"/>
</dbReference>
<dbReference type="Proteomes" id="UP000217979">
    <property type="component" value="Chromosome"/>
</dbReference>
<dbReference type="AlphaFoldDB" id="A0A291E332"/>
<keyword evidence="3" id="KW-0804">Transcription</keyword>
<evidence type="ECO:0000313" key="7">
    <source>
        <dbReference type="Proteomes" id="UP000217979"/>
    </source>
</evidence>
<dbReference type="InterPro" id="IPR016032">
    <property type="entry name" value="Sig_transdc_resp-reg_C-effctor"/>
</dbReference>
<evidence type="ECO:0000256" key="2">
    <source>
        <dbReference type="ARBA" id="ARBA00023125"/>
    </source>
</evidence>